<comment type="caution">
    <text evidence="1">The sequence shown here is derived from an EMBL/GenBank/DDBJ whole genome shotgun (WGS) entry which is preliminary data.</text>
</comment>
<accession>A0ABR7M7K0</accession>
<dbReference type="InterPro" id="IPR024422">
    <property type="entry name" value="Protein_unknown_function_OB"/>
</dbReference>
<organism evidence="1 2">
    <name type="scientific">Flavihumibacter stibioxidans</name>
    <dbReference type="NCBI Taxonomy" id="1834163"/>
    <lineage>
        <taxon>Bacteria</taxon>
        <taxon>Pseudomonadati</taxon>
        <taxon>Bacteroidota</taxon>
        <taxon>Chitinophagia</taxon>
        <taxon>Chitinophagales</taxon>
        <taxon>Chitinophagaceae</taxon>
        <taxon>Flavihumibacter</taxon>
    </lineage>
</organism>
<gene>
    <name evidence="1" type="ORF">BC349_08040</name>
</gene>
<keyword evidence="2" id="KW-1185">Reference proteome</keyword>
<dbReference type="Proteomes" id="UP000765802">
    <property type="component" value="Unassembled WGS sequence"/>
</dbReference>
<dbReference type="RefSeq" id="WP_187256316.1">
    <property type="nucleotide sequence ID" value="NZ_JBHULF010000014.1"/>
</dbReference>
<evidence type="ECO:0000313" key="1">
    <source>
        <dbReference type="EMBL" id="MBC6490977.1"/>
    </source>
</evidence>
<dbReference type="EMBL" id="MBUA01000012">
    <property type="protein sequence ID" value="MBC6490977.1"/>
    <property type="molecule type" value="Genomic_DNA"/>
</dbReference>
<evidence type="ECO:0000313" key="2">
    <source>
        <dbReference type="Proteomes" id="UP000765802"/>
    </source>
</evidence>
<name>A0ABR7M7K0_9BACT</name>
<dbReference type="Pfam" id="PF12869">
    <property type="entry name" value="tRNA_anti-like"/>
    <property type="match status" value="1"/>
</dbReference>
<sequence>MRKKIRLFITLTLLALVMAGGYAWFLFRQGPQSLLKRNAEISCSAEELSAAFLLDEQEAGTKYTGRIVEVTGKIFRHYPAENLLTLGDSSSTALINCALATDNNPIPDHLQTGTMVVIRGICTGFLADVQLNQAVFISKTAP</sequence>
<protein>
    <recommendedName>
        <fullName evidence="3">tRNA_anti-like</fullName>
    </recommendedName>
</protein>
<reference evidence="1 2" key="1">
    <citation type="submission" date="2016-07" db="EMBL/GenBank/DDBJ databases">
        <title>Genome analysis of Flavihumibacter stibioxidans YS-17.</title>
        <authorList>
            <person name="Shi K."/>
            <person name="Han Y."/>
            <person name="Wang G."/>
        </authorList>
    </citation>
    <scope>NUCLEOTIDE SEQUENCE [LARGE SCALE GENOMIC DNA]</scope>
    <source>
        <strain evidence="1 2">YS-17</strain>
    </source>
</reference>
<proteinExistence type="predicted"/>
<evidence type="ECO:0008006" key="3">
    <source>
        <dbReference type="Google" id="ProtNLM"/>
    </source>
</evidence>